<evidence type="ECO:0000313" key="3">
    <source>
        <dbReference type="EMBL" id="TKC16125.1"/>
    </source>
</evidence>
<reference evidence="3 4" key="1">
    <citation type="journal article" date="2011" name="J. Microbiol.">
        <title>Bacillus kyonggiensis sp. nov., isolated from soil of a lettuce field.</title>
        <authorList>
            <person name="Dong K."/>
            <person name="Lee S."/>
        </authorList>
    </citation>
    <scope>NUCLEOTIDE SEQUENCE [LARGE SCALE GENOMIC DNA]</scope>
    <source>
        <strain evidence="3 4">NB22</strain>
    </source>
</reference>
<dbReference type="InterPro" id="IPR029000">
    <property type="entry name" value="Cyclophilin-like_dom_sf"/>
</dbReference>
<keyword evidence="4" id="KW-1185">Reference proteome</keyword>
<proteinExistence type="predicted"/>
<dbReference type="Pfam" id="PF19200">
    <property type="entry name" value="MupG_N"/>
    <property type="match status" value="1"/>
</dbReference>
<feature type="domain" description="6-phospho-N-acetylmuramidase N-terminal" evidence="2">
    <location>
        <begin position="2"/>
        <end position="224"/>
    </location>
</feature>
<comment type="caution">
    <text evidence="3">The sequence shown here is derived from an EMBL/GenBank/DDBJ whole genome shotgun (WGS) entry which is preliminary data.</text>
</comment>
<dbReference type="OrthoDB" id="5809921at2"/>
<name>A0A4U1D1D2_9BACI</name>
<evidence type="ECO:0000259" key="2">
    <source>
        <dbReference type="Pfam" id="PF19200"/>
    </source>
</evidence>
<dbReference type="PANTHER" id="PTHR38435">
    <property type="match status" value="1"/>
</dbReference>
<dbReference type="InterPro" id="IPR043894">
    <property type="entry name" value="MupG_C"/>
</dbReference>
<dbReference type="SUPFAM" id="SSF51445">
    <property type="entry name" value="(Trans)glycosidases"/>
    <property type="match status" value="1"/>
</dbReference>
<dbReference type="Gene3D" id="2.40.100.10">
    <property type="entry name" value="Cyclophilin-like"/>
    <property type="match status" value="1"/>
</dbReference>
<organism evidence="3 4">
    <name type="scientific">Robertmurraya kyonggiensis</name>
    <dbReference type="NCBI Taxonomy" id="1037680"/>
    <lineage>
        <taxon>Bacteria</taxon>
        <taxon>Bacillati</taxon>
        <taxon>Bacillota</taxon>
        <taxon>Bacilli</taxon>
        <taxon>Bacillales</taxon>
        <taxon>Bacillaceae</taxon>
        <taxon>Robertmurraya</taxon>
    </lineage>
</organism>
<dbReference type="SUPFAM" id="SSF50891">
    <property type="entry name" value="Cyclophilin-like"/>
    <property type="match status" value="1"/>
</dbReference>
<dbReference type="InterPro" id="IPR043797">
    <property type="entry name" value="MupG_N"/>
</dbReference>
<dbReference type="RefSeq" id="WP_136831961.1">
    <property type="nucleotide sequence ID" value="NZ_SWBM01000003.1"/>
</dbReference>
<dbReference type="PANTHER" id="PTHR38435:SF2">
    <property type="entry name" value="DUF871 DOMAIN-CONTAINING PROTEIN"/>
    <property type="match status" value="1"/>
</dbReference>
<evidence type="ECO:0000259" key="1">
    <source>
        <dbReference type="Pfam" id="PF05913"/>
    </source>
</evidence>
<gene>
    <name evidence="3" type="ORF">FA727_14300</name>
</gene>
<evidence type="ECO:0000313" key="4">
    <source>
        <dbReference type="Proteomes" id="UP000307756"/>
    </source>
</evidence>
<dbReference type="AlphaFoldDB" id="A0A4U1D1D2"/>
<protein>
    <submittedName>
        <fullName evidence="3">DUF871 domain-containing protein</fullName>
    </submittedName>
</protein>
<feature type="domain" description="6-phospho-N-acetylmuramidase C-terminal" evidence="1">
    <location>
        <begin position="243"/>
        <end position="334"/>
    </location>
</feature>
<accession>A0A4U1D1D2</accession>
<dbReference type="Pfam" id="PF05913">
    <property type="entry name" value="MupG_C"/>
    <property type="match status" value="1"/>
</dbReference>
<dbReference type="Gene3D" id="3.20.20.70">
    <property type="entry name" value="Aldolase class I"/>
    <property type="match status" value="1"/>
</dbReference>
<dbReference type="EMBL" id="SWBM01000003">
    <property type="protein sequence ID" value="TKC16125.1"/>
    <property type="molecule type" value="Genomic_DNA"/>
</dbReference>
<dbReference type="Proteomes" id="UP000307756">
    <property type="component" value="Unassembled WGS sequence"/>
</dbReference>
<sequence length="335" mass="37922">MIGISFYLNDKLAEERIVFAGKMGVKRAFTSLHLPEEQGELAERAKNLLKLASQNGIEVFADVSYKTPSHLGIDSFFELKDLGVTGLRLDDFFDHGLICELANEFKIAVNASILFAKDLDALISQGLKTEHIIGWHNFYPRRETGLSKEFFHQQNELYKRYGIPISAYVPGDGEKRGPLFEGLPTLEDHRSADPFLSALELFQEGVEDVYIGDPEPGEELLKRLVQFDHENVISLRTENGFGHQGTYQLRPDFSRDVLRFMNTRSIEPIAPSNSYSRPVGTITMDNQRYGRYQGEIQIAIHDLPADERVNVIGKIHEDDVPLLLKLKPGMMVELV</sequence>
<dbReference type="InterPro" id="IPR013785">
    <property type="entry name" value="Aldolase_TIM"/>
</dbReference>
<dbReference type="InterPro" id="IPR008589">
    <property type="entry name" value="MupG"/>
</dbReference>
<dbReference type="InterPro" id="IPR017853">
    <property type="entry name" value="GH"/>
</dbReference>